<evidence type="ECO:0000313" key="2">
    <source>
        <dbReference type="Proteomes" id="UP000823775"/>
    </source>
</evidence>
<evidence type="ECO:0000313" key="1">
    <source>
        <dbReference type="EMBL" id="MCD9560887.1"/>
    </source>
</evidence>
<name>A0ABS8UPN2_DATST</name>
<protein>
    <submittedName>
        <fullName evidence="1">Uncharacterized protein</fullName>
    </submittedName>
</protein>
<sequence>PEKCRMERLGQVKWLQATTLKLCSIGASQIMIGESPMSHRLPLKLTCVLLTVNGSSAFRGSPSMFCRCLADTANASHFRNSHYLSSNGYNSLFKFW</sequence>
<feature type="non-terminal residue" evidence="1">
    <location>
        <position position="96"/>
    </location>
</feature>
<organism evidence="1 2">
    <name type="scientific">Datura stramonium</name>
    <name type="common">Jimsonweed</name>
    <name type="synonym">Common thornapple</name>
    <dbReference type="NCBI Taxonomy" id="4076"/>
    <lineage>
        <taxon>Eukaryota</taxon>
        <taxon>Viridiplantae</taxon>
        <taxon>Streptophyta</taxon>
        <taxon>Embryophyta</taxon>
        <taxon>Tracheophyta</taxon>
        <taxon>Spermatophyta</taxon>
        <taxon>Magnoliopsida</taxon>
        <taxon>eudicotyledons</taxon>
        <taxon>Gunneridae</taxon>
        <taxon>Pentapetalae</taxon>
        <taxon>asterids</taxon>
        <taxon>lamiids</taxon>
        <taxon>Solanales</taxon>
        <taxon>Solanaceae</taxon>
        <taxon>Solanoideae</taxon>
        <taxon>Datureae</taxon>
        <taxon>Datura</taxon>
    </lineage>
</organism>
<reference evidence="1 2" key="1">
    <citation type="journal article" date="2021" name="BMC Genomics">
        <title>Datura genome reveals duplications of psychoactive alkaloid biosynthetic genes and high mutation rate following tissue culture.</title>
        <authorList>
            <person name="Rajewski A."/>
            <person name="Carter-House D."/>
            <person name="Stajich J."/>
            <person name="Litt A."/>
        </authorList>
    </citation>
    <scope>NUCLEOTIDE SEQUENCE [LARGE SCALE GENOMIC DNA]</scope>
    <source>
        <strain evidence="1">AR-01</strain>
    </source>
</reference>
<proteinExistence type="predicted"/>
<keyword evidence="2" id="KW-1185">Reference proteome</keyword>
<accession>A0ABS8UPN2</accession>
<gene>
    <name evidence="1" type="ORF">HAX54_019708</name>
</gene>
<dbReference type="EMBL" id="JACEIK010002393">
    <property type="protein sequence ID" value="MCD9560887.1"/>
    <property type="molecule type" value="Genomic_DNA"/>
</dbReference>
<dbReference type="Proteomes" id="UP000823775">
    <property type="component" value="Unassembled WGS sequence"/>
</dbReference>
<comment type="caution">
    <text evidence="1">The sequence shown here is derived from an EMBL/GenBank/DDBJ whole genome shotgun (WGS) entry which is preliminary data.</text>
</comment>
<feature type="non-terminal residue" evidence="1">
    <location>
        <position position="1"/>
    </location>
</feature>